<dbReference type="PANTHER" id="PTHR30575">
    <property type="entry name" value="PEPTIDASE M20"/>
    <property type="match status" value="1"/>
</dbReference>
<evidence type="ECO:0000313" key="2">
    <source>
        <dbReference type="Proteomes" id="UP000641386"/>
    </source>
</evidence>
<comment type="caution">
    <text evidence="1">The sequence shown here is derived from an EMBL/GenBank/DDBJ whole genome shotgun (WGS) entry which is preliminary data.</text>
</comment>
<dbReference type="SUPFAM" id="SSF53187">
    <property type="entry name" value="Zn-dependent exopeptidases"/>
    <property type="match status" value="1"/>
</dbReference>
<dbReference type="GO" id="GO:0005737">
    <property type="term" value="C:cytoplasm"/>
    <property type="evidence" value="ECO:0007669"/>
    <property type="project" value="TreeGrafter"/>
</dbReference>
<accession>A0A919ABU8</accession>
<keyword evidence="2" id="KW-1185">Reference proteome</keyword>
<name>A0A919ABU8_9ACTN</name>
<evidence type="ECO:0008006" key="3">
    <source>
        <dbReference type="Google" id="ProtNLM"/>
    </source>
</evidence>
<dbReference type="GO" id="GO:0046657">
    <property type="term" value="P:folic acid catabolic process"/>
    <property type="evidence" value="ECO:0007669"/>
    <property type="project" value="TreeGrafter"/>
</dbReference>
<proteinExistence type="predicted"/>
<dbReference type="GO" id="GO:0071713">
    <property type="term" value="F:para-aminobenzoyl-glutamate hydrolase activity"/>
    <property type="evidence" value="ECO:0007669"/>
    <property type="project" value="TreeGrafter"/>
</dbReference>
<dbReference type="Gene3D" id="3.40.630.10">
    <property type="entry name" value="Zn peptidases"/>
    <property type="match status" value="1"/>
</dbReference>
<dbReference type="PANTHER" id="PTHR30575:SF0">
    <property type="entry name" value="XAA-ARG DIPEPTIDASE"/>
    <property type="match status" value="1"/>
</dbReference>
<sequence>MRSGLAADDPRVLHDSVKPLDRALPRHQVTGSTDVGDVSWVTPTVQLMSACLPFGTPGHSWQFVAQGKLPASHKGMVDAAKATGAVAAELLTDAAVLERAQDEFRRVTARTRCPIPDGVLAPPLRAAQS</sequence>
<dbReference type="GO" id="GO:0016805">
    <property type="term" value="F:dipeptidase activity"/>
    <property type="evidence" value="ECO:0007669"/>
    <property type="project" value="TreeGrafter"/>
</dbReference>
<reference evidence="1" key="1">
    <citation type="journal article" date="2014" name="Int. J. Syst. Evol. Microbiol.">
        <title>Complete genome sequence of Corynebacterium casei LMG S-19264T (=DSM 44701T), isolated from a smear-ripened cheese.</title>
        <authorList>
            <consortium name="US DOE Joint Genome Institute (JGI-PGF)"/>
            <person name="Walter F."/>
            <person name="Albersmeier A."/>
            <person name="Kalinowski J."/>
            <person name="Ruckert C."/>
        </authorList>
    </citation>
    <scope>NUCLEOTIDE SEQUENCE</scope>
    <source>
        <strain evidence="1">JCM 3302</strain>
    </source>
</reference>
<reference evidence="1" key="2">
    <citation type="submission" date="2020-09" db="EMBL/GenBank/DDBJ databases">
        <authorList>
            <person name="Sun Q."/>
            <person name="Ohkuma M."/>
        </authorList>
    </citation>
    <scope>NUCLEOTIDE SEQUENCE</scope>
    <source>
        <strain evidence="1">JCM 3302</strain>
    </source>
</reference>
<evidence type="ECO:0000313" key="1">
    <source>
        <dbReference type="EMBL" id="GHE94158.1"/>
    </source>
</evidence>
<organism evidence="1 2">
    <name type="scientific">Streptomyces spiralis</name>
    <dbReference type="NCBI Taxonomy" id="66376"/>
    <lineage>
        <taxon>Bacteria</taxon>
        <taxon>Bacillati</taxon>
        <taxon>Actinomycetota</taxon>
        <taxon>Actinomycetes</taxon>
        <taxon>Kitasatosporales</taxon>
        <taxon>Streptomycetaceae</taxon>
        <taxon>Streptomyces</taxon>
    </lineage>
</organism>
<dbReference type="InterPro" id="IPR052030">
    <property type="entry name" value="Peptidase_M20/M20A_hydrolases"/>
</dbReference>
<gene>
    <name evidence="1" type="ORF">GCM10014715_57940</name>
</gene>
<dbReference type="Proteomes" id="UP000641386">
    <property type="component" value="Unassembled WGS sequence"/>
</dbReference>
<dbReference type="EMBL" id="BNBC01000032">
    <property type="protein sequence ID" value="GHE94158.1"/>
    <property type="molecule type" value="Genomic_DNA"/>
</dbReference>
<protein>
    <recommendedName>
        <fullName evidence="3">Amidohydrolase</fullName>
    </recommendedName>
</protein>
<dbReference type="AlphaFoldDB" id="A0A919ABU8"/>